<comment type="caution">
    <text evidence="1">The sequence shown here is derived from an EMBL/GenBank/DDBJ whole genome shotgun (WGS) entry which is preliminary data.</text>
</comment>
<protein>
    <submittedName>
        <fullName evidence="1">Uncharacterized protein</fullName>
    </submittedName>
</protein>
<sequence length="107" mass="12166">MDFGNTLEKDIQVGRDGRLRLELMAGSRWSHFSRSSISRDEFKRLYMQLETLKQKNMKLGNPHLTHKLSAMTEAAMIDEPDSQPASPNVNGKRVVINIDSYKDATSL</sequence>
<evidence type="ECO:0000313" key="2">
    <source>
        <dbReference type="Proteomes" id="UP001209878"/>
    </source>
</evidence>
<name>A0AAD9NMM1_RIDPI</name>
<evidence type="ECO:0000313" key="1">
    <source>
        <dbReference type="EMBL" id="KAK2175882.1"/>
    </source>
</evidence>
<dbReference type="AlphaFoldDB" id="A0AAD9NMM1"/>
<keyword evidence="2" id="KW-1185">Reference proteome</keyword>
<proteinExistence type="predicted"/>
<reference evidence="1" key="1">
    <citation type="journal article" date="2023" name="Mol. Biol. Evol.">
        <title>Third-Generation Sequencing Reveals the Adaptive Role of the Epigenome in Three Deep-Sea Polychaetes.</title>
        <authorList>
            <person name="Perez M."/>
            <person name="Aroh O."/>
            <person name="Sun Y."/>
            <person name="Lan Y."/>
            <person name="Juniper S.K."/>
            <person name="Young C.R."/>
            <person name="Angers B."/>
            <person name="Qian P.Y."/>
        </authorList>
    </citation>
    <scope>NUCLEOTIDE SEQUENCE</scope>
    <source>
        <strain evidence="1">R07B-5</strain>
    </source>
</reference>
<organism evidence="1 2">
    <name type="scientific">Ridgeia piscesae</name>
    <name type="common">Tubeworm</name>
    <dbReference type="NCBI Taxonomy" id="27915"/>
    <lineage>
        <taxon>Eukaryota</taxon>
        <taxon>Metazoa</taxon>
        <taxon>Spiralia</taxon>
        <taxon>Lophotrochozoa</taxon>
        <taxon>Annelida</taxon>
        <taxon>Polychaeta</taxon>
        <taxon>Sedentaria</taxon>
        <taxon>Canalipalpata</taxon>
        <taxon>Sabellida</taxon>
        <taxon>Siboglinidae</taxon>
        <taxon>Ridgeia</taxon>
    </lineage>
</organism>
<dbReference type="Proteomes" id="UP001209878">
    <property type="component" value="Unassembled WGS sequence"/>
</dbReference>
<accession>A0AAD9NMM1</accession>
<dbReference type="EMBL" id="JAODUO010000700">
    <property type="protein sequence ID" value="KAK2175882.1"/>
    <property type="molecule type" value="Genomic_DNA"/>
</dbReference>
<gene>
    <name evidence="1" type="ORF">NP493_697g01006</name>
</gene>